<evidence type="ECO:0000256" key="3">
    <source>
        <dbReference type="ARBA" id="ARBA00022827"/>
    </source>
</evidence>
<evidence type="ECO:0000256" key="2">
    <source>
        <dbReference type="ARBA" id="ARBA00022630"/>
    </source>
</evidence>
<evidence type="ECO:0000256" key="1">
    <source>
        <dbReference type="ARBA" id="ARBA00007801"/>
    </source>
</evidence>
<dbReference type="InterPro" id="IPR036188">
    <property type="entry name" value="FAD/NAD-bd_sf"/>
</dbReference>
<organism evidence="7 8">
    <name type="scientific">Mycena chlorophos</name>
    <name type="common">Agaric fungus</name>
    <name type="synonym">Agaricus chlorophos</name>
    <dbReference type="NCBI Taxonomy" id="658473"/>
    <lineage>
        <taxon>Eukaryota</taxon>
        <taxon>Fungi</taxon>
        <taxon>Dikarya</taxon>
        <taxon>Basidiomycota</taxon>
        <taxon>Agaricomycotina</taxon>
        <taxon>Agaricomycetes</taxon>
        <taxon>Agaricomycetidae</taxon>
        <taxon>Agaricales</taxon>
        <taxon>Marasmiineae</taxon>
        <taxon>Mycenaceae</taxon>
        <taxon>Mycena</taxon>
    </lineage>
</organism>
<proteinExistence type="inferred from homology"/>
<feature type="domain" description="FAD-binding" evidence="5">
    <location>
        <begin position="179"/>
        <end position="400"/>
    </location>
</feature>
<feature type="domain" description="Phenol hydroxylase-like C-terminal dimerisation" evidence="6">
    <location>
        <begin position="441"/>
        <end position="642"/>
    </location>
</feature>
<dbReference type="Gene3D" id="3.40.30.20">
    <property type="match status" value="1"/>
</dbReference>
<reference evidence="7" key="1">
    <citation type="submission" date="2014-09" db="EMBL/GenBank/DDBJ databases">
        <title>Genome sequence of the luminous mushroom Mycena chlorophos for searching fungal bioluminescence genes.</title>
        <authorList>
            <person name="Tanaka Y."/>
            <person name="Kasuga D."/>
            <person name="Oba Y."/>
            <person name="Hase S."/>
            <person name="Sato K."/>
            <person name="Oba Y."/>
            <person name="Sakakibara Y."/>
        </authorList>
    </citation>
    <scope>NUCLEOTIDE SEQUENCE</scope>
</reference>
<evidence type="ECO:0000259" key="5">
    <source>
        <dbReference type="Pfam" id="PF01494"/>
    </source>
</evidence>
<dbReference type="SUPFAM" id="SSF54373">
    <property type="entry name" value="FAD-linked reductases, C-terminal domain"/>
    <property type="match status" value="1"/>
</dbReference>
<dbReference type="SUPFAM" id="SSF51905">
    <property type="entry name" value="FAD/NAD(P)-binding domain"/>
    <property type="match status" value="1"/>
</dbReference>
<feature type="domain" description="FAD-binding" evidence="5">
    <location>
        <begin position="10"/>
        <end position="147"/>
    </location>
</feature>
<dbReference type="EMBL" id="DF843908">
    <property type="protein sequence ID" value="GAT47715.1"/>
    <property type="molecule type" value="Genomic_DNA"/>
</dbReference>
<keyword evidence="3" id="KW-0274">FAD</keyword>
<evidence type="ECO:0000259" key="6">
    <source>
        <dbReference type="Pfam" id="PF07976"/>
    </source>
</evidence>
<dbReference type="Pfam" id="PF01494">
    <property type="entry name" value="FAD_binding_3"/>
    <property type="match status" value="2"/>
</dbReference>
<keyword evidence="4" id="KW-0560">Oxidoreductase</keyword>
<name>A0ABQ0L9S1_MYCCL</name>
<dbReference type="Proteomes" id="UP000815677">
    <property type="component" value="Unassembled WGS sequence"/>
</dbReference>
<keyword evidence="2" id="KW-0285">Flavoprotein</keyword>
<dbReference type="InterPro" id="IPR036249">
    <property type="entry name" value="Thioredoxin-like_sf"/>
</dbReference>
<dbReference type="CDD" id="cd02979">
    <property type="entry name" value="PHOX_C"/>
    <property type="match status" value="1"/>
</dbReference>
<dbReference type="PANTHER" id="PTHR43004:SF20">
    <property type="entry name" value="2-MONOOXYGENASE, PUTATIVE (AFU_ORTHOLOGUE AFUA_1G13660)-RELATED"/>
    <property type="match status" value="1"/>
</dbReference>
<dbReference type="SUPFAM" id="SSF52833">
    <property type="entry name" value="Thioredoxin-like"/>
    <property type="match status" value="1"/>
</dbReference>
<dbReference type="Gene3D" id="3.30.9.10">
    <property type="entry name" value="D-Amino Acid Oxidase, subunit A, domain 2"/>
    <property type="match status" value="1"/>
</dbReference>
<protein>
    <submittedName>
        <fullName evidence="7">3-(3-hydroxy-phenyl)propionate hydroxylase</fullName>
    </submittedName>
</protein>
<dbReference type="InterPro" id="IPR012941">
    <property type="entry name" value="Phe_hydrox_C_dim_dom"/>
</dbReference>
<evidence type="ECO:0000313" key="7">
    <source>
        <dbReference type="EMBL" id="GAT47715.1"/>
    </source>
</evidence>
<dbReference type="Gene3D" id="3.50.50.60">
    <property type="entry name" value="FAD/NAD(P)-binding domain"/>
    <property type="match status" value="1"/>
</dbReference>
<dbReference type="PRINTS" id="PR00420">
    <property type="entry name" value="RNGMNOXGNASE"/>
</dbReference>
<comment type="similarity">
    <text evidence="1">Belongs to the PheA/TfdB FAD monooxygenase family.</text>
</comment>
<dbReference type="PROSITE" id="PS51257">
    <property type="entry name" value="PROKAR_LIPOPROTEIN"/>
    <property type="match status" value="1"/>
</dbReference>
<accession>A0ABQ0L9S1</accession>
<dbReference type="InterPro" id="IPR002938">
    <property type="entry name" value="FAD-bd"/>
</dbReference>
<evidence type="ECO:0000313" key="8">
    <source>
        <dbReference type="Proteomes" id="UP000815677"/>
    </source>
</evidence>
<dbReference type="InterPro" id="IPR050641">
    <property type="entry name" value="RIFMO-like"/>
</dbReference>
<sequence>MSMSETRTSEVDVLIIGAGPAGLMLGCWLARTGVKTRIIEQRDRKITCGHADGVQCRTIEVFQSFGFAERFAKEANELCETVFYNPDENRLLVPTERIPDTEPDISRFRHGVLNQGRIEDFLIDCMAEHGLKVERSIAAREFRFDDDLEATHPVEVTVAHLVPAAVDEANGDGSSGLYRSNVQPDEVVYVTMAKRTVSRTEKIKARYVVGCDGARSWTRKQLGYKLEGDSANIFWGVIDARPITDLPDIRVKVVLHSAESGSLLVVPRERNIVRFYVQLGKLEVGQKLDPSMQTLEAVIASARKIMAPYTLECPVVEWWSVYEIGQRLCRDVSFKNRVFLAGDAFHTHSPKAGQGMNFSMMDSYNLGWKLAACIKGTMNPKILETYASERVEAVSRLLDFDRDLAHLFSGKPAVAERAGVSMKEFQALWMRMAKWTSGTGIEYGPSMLVAERNEVKKALAGNILIGSHFESRVVVRYADAKGVHFADSLVSDGRWRLICFAGDMRDPTQFQRLERLCADLTSLPTSPIKRYTPPNADINSFIQLLTLTSSPRKALLYTSFPELTRPFVTVDGYRYPTYDQLFSDQPSYLDGGGGAYAWYGVDPCGPGCVVLVRPDQHVVDVMSFEECVETLGRFFDAIMVQESI</sequence>
<dbReference type="PANTHER" id="PTHR43004">
    <property type="entry name" value="TRK SYSTEM POTASSIUM UPTAKE PROTEIN"/>
    <property type="match status" value="1"/>
</dbReference>
<evidence type="ECO:0000256" key="4">
    <source>
        <dbReference type="ARBA" id="ARBA00023002"/>
    </source>
</evidence>
<dbReference type="Pfam" id="PF07976">
    <property type="entry name" value="Phe_hydrox_dim"/>
    <property type="match status" value="1"/>
</dbReference>
<gene>
    <name evidence="7" type="ORF">MCHLO_05163</name>
</gene>
<keyword evidence="8" id="KW-1185">Reference proteome</keyword>
<dbReference type="InterPro" id="IPR038220">
    <property type="entry name" value="PHOX_C_sf"/>
</dbReference>